<dbReference type="Gene3D" id="3.90.1570.10">
    <property type="entry name" value="tt1808, chain A"/>
    <property type="match status" value="1"/>
</dbReference>
<dbReference type="Pfam" id="PF05685">
    <property type="entry name" value="Uma2"/>
    <property type="match status" value="1"/>
</dbReference>
<dbReference type="InterPro" id="IPR012296">
    <property type="entry name" value="Nuclease_put_TT1808"/>
</dbReference>
<feature type="domain" description="Putative restriction endonuclease" evidence="1">
    <location>
        <begin position="34"/>
        <end position="199"/>
    </location>
</feature>
<gene>
    <name evidence="2" type="ORF">GCM10023187_19490</name>
</gene>
<dbReference type="PANTHER" id="PTHR34107:SF8">
    <property type="entry name" value="UNIDENTIFIED OPEN READING FRAME"/>
    <property type="match status" value="1"/>
</dbReference>
<evidence type="ECO:0000313" key="2">
    <source>
        <dbReference type="EMBL" id="GAA4403434.1"/>
    </source>
</evidence>
<evidence type="ECO:0000259" key="1">
    <source>
        <dbReference type="Pfam" id="PF05685"/>
    </source>
</evidence>
<dbReference type="InterPro" id="IPR008538">
    <property type="entry name" value="Uma2"/>
</dbReference>
<keyword evidence="3" id="KW-1185">Reference proteome</keyword>
<sequence>MREFGIFIAQLNRKIAMISNPAANPALPTHLQTVEEFEQWQKQPGNDGSFEFVRGRIIPKSMKQDEIDIADFLARRFTQTNAYQQKHILYPELDSYVDATRKRIPDLSYFTAEQWQAIRRGERVNTLFAIEILSDSESHQEVLDKIQDYFDGGAQLGWYIVPKHQKIYAYTSPDDSTVIKGQQTISASPVLPDFQFTVADLFA</sequence>
<organism evidence="2 3">
    <name type="scientific">Nibrella viscosa</name>
    <dbReference type="NCBI Taxonomy" id="1084524"/>
    <lineage>
        <taxon>Bacteria</taxon>
        <taxon>Pseudomonadati</taxon>
        <taxon>Bacteroidota</taxon>
        <taxon>Cytophagia</taxon>
        <taxon>Cytophagales</taxon>
        <taxon>Spirosomataceae</taxon>
        <taxon>Nibrella</taxon>
    </lineage>
</organism>
<reference evidence="3" key="1">
    <citation type="journal article" date="2019" name="Int. J. Syst. Evol. Microbiol.">
        <title>The Global Catalogue of Microorganisms (GCM) 10K type strain sequencing project: providing services to taxonomists for standard genome sequencing and annotation.</title>
        <authorList>
            <consortium name="The Broad Institute Genomics Platform"/>
            <consortium name="The Broad Institute Genome Sequencing Center for Infectious Disease"/>
            <person name="Wu L."/>
            <person name="Ma J."/>
        </authorList>
    </citation>
    <scope>NUCLEOTIDE SEQUENCE [LARGE SCALE GENOMIC DNA]</scope>
    <source>
        <strain evidence="3">JCM 17925</strain>
    </source>
</reference>
<dbReference type="Proteomes" id="UP001500936">
    <property type="component" value="Unassembled WGS sequence"/>
</dbReference>
<dbReference type="PANTHER" id="PTHR34107">
    <property type="entry name" value="SLL0198 PROTEIN-RELATED"/>
    <property type="match status" value="1"/>
</dbReference>
<dbReference type="InterPro" id="IPR011335">
    <property type="entry name" value="Restrct_endonuc-II-like"/>
</dbReference>
<dbReference type="CDD" id="cd06260">
    <property type="entry name" value="DUF820-like"/>
    <property type="match status" value="1"/>
</dbReference>
<accession>A0ABP8KC95</accession>
<proteinExistence type="predicted"/>
<dbReference type="SUPFAM" id="SSF52980">
    <property type="entry name" value="Restriction endonuclease-like"/>
    <property type="match status" value="1"/>
</dbReference>
<protein>
    <recommendedName>
        <fullName evidence="1">Putative restriction endonuclease domain-containing protein</fullName>
    </recommendedName>
</protein>
<comment type="caution">
    <text evidence="2">The sequence shown here is derived from an EMBL/GenBank/DDBJ whole genome shotgun (WGS) entry which is preliminary data.</text>
</comment>
<dbReference type="EMBL" id="BAABHB010000003">
    <property type="protein sequence ID" value="GAA4403434.1"/>
    <property type="molecule type" value="Genomic_DNA"/>
</dbReference>
<name>A0ABP8KC95_9BACT</name>
<evidence type="ECO:0000313" key="3">
    <source>
        <dbReference type="Proteomes" id="UP001500936"/>
    </source>
</evidence>